<gene>
    <name evidence="1" type="ORF">NCTC10815_01672</name>
</gene>
<proteinExistence type="predicted"/>
<organism evidence="1 2">
    <name type="scientific">Listeria grayi</name>
    <name type="common">Listeria murrayi</name>
    <dbReference type="NCBI Taxonomy" id="1641"/>
    <lineage>
        <taxon>Bacteria</taxon>
        <taxon>Bacillati</taxon>
        <taxon>Bacillota</taxon>
        <taxon>Bacilli</taxon>
        <taxon>Bacillales</taxon>
        <taxon>Listeriaceae</taxon>
        <taxon>Listeria</taxon>
    </lineage>
</organism>
<name>A0A378MDF0_LISGR</name>
<dbReference type="RefSeq" id="WP_115345936.1">
    <property type="nucleotide sequence ID" value="NZ_CABKNG010000002.1"/>
</dbReference>
<evidence type="ECO:0000313" key="2">
    <source>
        <dbReference type="Proteomes" id="UP000254879"/>
    </source>
</evidence>
<dbReference type="AlphaFoldDB" id="A0A378MDF0"/>
<sequence length="128" mass="14956">MGMSLQEKLKREVKAYAEENGLLITKMDFLYAGPTMRSRHSLILAFTDAGIFTFVFRLNEAEMHYLQKDTIKQVLLEKKRLVYQLTLRAENEEGQIEEATYQVSKTVLAKKWHKQTLLKLIQKELAFS</sequence>
<dbReference type="EMBL" id="UGPG01000001">
    <property type="protein sequence ID" value="STY44331.1"/>
    <property type="molecule type" value="Genomic_DNA"/>
</dbReference>
<evidence type="ECO:0000313" key="1">
    <source>
        <dbReference type="EMBL" id="STY44331.1"/>
    </source>
</evidence>
<accession>A0A378MDF0</accession>
<evidence type="ECO:0008006" key="3">
    <source>
        <dbReference type="Google" id="ProtNLM"/>
    </source>
</evidence>
<protein>
    <recommendedName>
        <fullName evidence="3">YokE-like PH domain-containing protein</fullName>
    </recommendedName>
</protein>
<dbReference type="Proteomes" id="UP000254879">
    <property type="component" value="Unassembled WGS sequence"/>
</dbReference>
<reference evidence="1 2" key="1">
    <citation type="submission" date="2018-06" db="EMBL/GenBank/DDBJ databases">
        <authorList>
            <consortium name="Pathogen Informatics"/>
            <person name="Doyle S."/>
        </authorList>
    </citation>
    <scope>NUCLEOTIDE SEQUENCE [LARGE SCALE GENOMIC DNA]</scope>
    <source>
        <strain evidence="2">NCTC 10815</strain>
    </source>
</reference>